<dbReference type="PANTHER" id="PTHR35337">
    <property type="entry name" value="SLR1478 PROTEIN"/>
    <property type="match status" value="1"/>
</dbReference>
<dbReference type="Pfam" id="PF01944">
    <property type="entry name" value="SpoIIM"/>
    <property type="match status" value="1"/>
</dbReference>
<proteinExistence type="predicted"/>
<organism evidence="2 3">
    <name type="scientific">Allocoleopsis franciscana PCC 7113</name>
    <dbReference type="NCBI Taxonomy" id="1173027"/>
    <lineage>
        <taxon>Bacteria</taxon>
        <taxon>Bacillati</taxon>
        <taxon>Cyanobacteriota</taxon>
        <taxon>Cyanophyceae</taxon>
        <taxon>Coleofasciculales</taxon>
        <taxon>Coleofasciculaceae</taxon>
        <taxon>Allocoleopsis</taxon>
        <taxon>Allocoleopsis franciscana</taxon>
    </lineage>
</organism>
<dbReference type="PATRIC" id="fig|1173027.3.peg.2735"/>
<dbReference type="OrthoDB" id="9800053at2"/>
<dbReference type="AlphaFoldDB" id="K9WES3"/>
<keyword evidence="1" id="KW-0812">Transmembrane</keyword>
<evidence type="ECO:0000313" key="2">
    <source>
        <dbReference type="EMBL" id="AFZ18301.1"/>
    </source>
</evidence>
<feature type="transmembrane region" description="Helical" evidence="1">
    <location>
        <begin position="298"/>
        <end position="314"/>
    </location>
</feature>
<feature type="transmembrane region" description="Helical" evidence="1">
    <location>
        <begin position="105"/>
        <end position="126"/>
    </location>
</feature>
<dbReference type="InterPro" id="IPR002798">
    <property type="entry name" value="SpoIIM-like"/>
</dbReference>
<dbReference type="HOGENOM" id="CLU_069787_0_0_3"/>
<sequence>MNIRRWIARREPNWQRLDALLRQVEKKGLKSLKASEIRELASLYRSVSADLARARTNQVGNILVQNLQQLTSRSYSQIYQGSRRQEWQAVMEFGRWGFPTIVQETLGYTVMATAIFLLGVLIAWWFSWQDPMFMSLIVPESLIEKVRDRHELWMGSILGQEPVASSNIMINNISVSFRAVAGGITAGVFTVFVLVFNGLLIGAIATLVGQNNLAYPFWAFVFPHGSLELPAIFFAGGAGLLIARGILFPGQYTRVEALKFYGYKAAQLVFGIVPMLIIAGTIEGFYSPSPVVPNPLKYLAGVGLFTLLVIYCSRKKPAEYTSS</sequence>
<reference evidence="2 3" key="1">
    <citation type="submission" date="2012-06" db="EMBL/GenBank/DDBJ databases">
        <title>Finished chromosome of genome of Microcoleus sp. PCC 7113.</title>
        <authorList>
            <consortium name="US DOE Joint Genome Institute"/>
            <person name="Gugger M."/>
            <person name="Coursin T."/>
            <person name="Rippka R."/>
            <person name="Tandeau De Marsac N."/>
            <person name="Huntemann M."/>
            <person name="Wei C.-L."/>
            <person name="Han J."/>
            <person name="Detter J.C."/>
            <person name="Han C."/>
            <person name="Tapia R."/>
            <person name="Chen A."/>
            <person name="Kyrpides N."/>
            <person name="Mavromatis K."/>
            <person name="Markowitz V."/>
            <person name="Szeto E."/>
            <person name="Ivanova N."/>
            <person name="Pagani I."/>
            <person name="Pati A."/>
            <person name="Goodwin L."/>
            <person name="Nordberg H.P."/>
            <person name="Cantor M.N."/>
            <person name="Hua S.X."/>
            <person name="Woyke T."/>
            <person name="Kerfeld C.A."/>
        </authorList>
    </citation>
    <scope>NUCLEOTIDE SEQUENCE [LARGE SCALE GENOMIC DNA]</scope>
    <source>
        <strain evidence="2 3">PCC 7113</strain>
    </source>
</reference>
<name>K9WES3_9CYAN</name>
<evidence type="ECO:0000313" key="3">
    <source>
        <dbReference type="Proteomes" id="UP000010471"/>
    </source>
</evidence>
<feature type="transmembrane region" description="Helical" evidence="1">
    <location>
        <begin position="229"/>
        <end position="247"/>
    </location>
</feature>
<dbReference type="STRING" id="1173027.Mic7113_2501"/>
<dbReference type="Proteomes" id="UP000010471">
    <property type="component" value="Chromosome"/>
</dbReference>
<feature type="transmembrane region" description="Helical" evidence="1">
    <location>
        <begin position="268"/>
        <end position="286"/>
    </location>
</feature>
<keyword evidence="1" id="KW-0472">Membrane</keyword>
<dbReference type="EMBL" id="CP003630">
    <property type="protein sequence ID" value="AFZ18301.1"/>
    <property type="molecule type" value="Genomic_DNA"/>
</dbReference>
<accession>K9WES3</accession>
<evidence type="ECO:0000256" key="1">
    <source>
        <dbReference type="SAM" id="Phobius"/>
    </source>
</evidence>
<dbReference type="eggNOG" id="COG1300">
    <property type="taxonomic scope" value="Bacteria"/>
</dbReference>
<keyword evidence="1" id="KW-1133">Transmembrane helix</keyword>
<dbReference type="RefSeq" id="WP_015182450.1">
    <property type="nucleotide sequence ID" value="NC_019738.1"/>
</dbReference>
<dbReference type="PANTHER" id="PTHR35337:SF1">
    <property type="entry name" value="SLR1478 PROTEIN"/>
    <property type="match status" value="1"/>
</dbReference>
<protein>
    <submittedName>
        <fullName evidence="2">Uncharacterized membrane protein</fullName>
    </submittedName>
</protein>
<keyword evidence="3" id="KW-1185">Reference proteome</keyword>
<dbReference type="KEGG" id="mic:Mic7113_2501"/>
<gene>
    <name evidence="2" type="ORF">Mic7113_2501</name>
</gene>